<sequence length="91" mass="10005">MSKYEPLVSGLSKIANSPAMAATTREIAQRMAGNANAVGESTYEAESTTVTVGWANDKRAGAVVRESTPHWRDWRDRVLLRVADAMKARNR</sequence>
<reference evidence="1 2" key="1">
    <citation type="submission" date="2019-01" db="EMBL/GenBank/DDBJ databases">
        <authorList>
            <person name="Adair T.L."/>
            <person name="Lucas L.G."/>
            <person name="Young A.M."/>
            <person name="Antrich S.C."/>
            <person name="Baird A.G."/>
            <person name="Dunn E.L."/>
            <person name="Fernandes B.I."/>
            <person name="Fraley E.G."/>
            <person name="Ghanem A.X."/>
            <person name="Gilbert M.G."/>
            <person name="Morris T.B."/>
            <person name="Nortch B.D."/>
            <person name="Overcash M.E."/>
            <person name="Pavleszek K.E."/>
            <person name="Pellegrini L.I.O."/>
            <person name="Pham L.T."/>
            <person name="Rule L.S."/>
            <person name="Schultz E.M."/>
            <person name="Smith J."/>
            <person name="Thong B.J."/>
            <person name="Turner H.A."/>
            <person name="Walker G."/>
            <person name="Whitaker Z.J."/>
            <person name="Wilsey R.N."/>
            <person name="Yanney R.L."/>
            <person name="Klyczek K."/>
            <person name="Garlena R.A."/>
            <person name="Russell D.A."/>
            <person name="Pope W.H."/>
            <person name="Jacobs-Sera D."/>
            <person name="Hatfull G.F."/>
        </authorList>
    </citation>
    <scope>NUCLEOTIDE SEQUENCE [LARGE SCALE GENOMIC DNA]</scope>
</reference>
<accession>A0A411CQ68</accession>
<organism evidence="1 2">
    <name type="scientific">Arthrobacter phage Elesar</name>
    <dbReference type="NCBI Taxonomy" id="2510522"/>
    <lineage>
        <taxon>Viruses</taxon>
        <taxon>Duplodnaviria</taxon>
        <taxon>Heunggongvirae</taxon>
        <taxon>Uroviricota</taxon>
        <taxon>Caudoviricetes</taxon>
        <taxon>Daemsvirinae</taxon>
        <taxon>Elesarvirus</taxon>
        <taxon>Elesarvirus elesar</taxon>
    </lineage>
</organism>
<evidence type="ECO:0000313" key="1">
    <source>
        <dbReference type="EMBL" id="QAY16065.1"/>
    </source>
</evidence>
<dbReference type="Proteomes" id="UP000290693">
    <property type="component" value="Segment"/>
</dbReference>
<keyword evidence="2" id="KW-1185">Reference proteome</keyword>
<name>A0A411CQ68_9CAUD</name>
<proteinExistence type="predicted"/>
<dbReference type="RefSeq" id="YP_010761178.1">
    <property type="nucleotide sequence ID" value="NC_073593.1"/>
</dbReference>
<gene>
    <name evidence="1" type="primary">13</name>
    <name evidence="1" type="ORF">SEA_ELESAR_13</name>
</gene>
<dbReference type="KEGG" id="vg:80034292"/>
<evidence type="ECO:0000313" key="2">
    <source>
        <dbReference type="Proteomes" id="UP000290693"/>
    </source>
</evidence>
<dbReference type="GeneID" id="80034292"/>
<protein>
    <submittedName>
        <fullName evidence="1">Uncharacterized protein</fullName>
    </submittedName>
</protein>
<dbReference type="EMBL" id="MK392368">
    <property type="protein sequence ID" value="QAY16065.1"/>
    <property type="molecule type" value="Genomic_DNA"/>
</dbReference>